<proteinExistence type="predicted"/>
<accession>A0ABQ0ZCA1</accession>
<organism evidence="1 2">
    <name type="scientific">Rhizobium dioscoreae</name>
    <dbReference type="NCBI Taxonomy" id="2653122"/>
    <lineage>
        <taxon>Bacteria</taxon>
        <taxon>Pseudomonadati</taxon>
        <taxon>Pseudomonadota</taxon>
        <taxon>Alphaproteobacteria</taxon>
        <taxon>Hyphomicrobiales</taxon>
        <taxon>Rhizobiaceae</taxon>
        <taxon>Rhizobium/Agrobacterium group</taxon>
        <taxon>Rhizobium</taxon>
    </lineage>
</organism>
<keyword evidence="2" id="KW-1185">Reference proteome</keyword>
<gene>
    <name evidence="1" type="ORF">RsS93_56320</name>
</gene>
<evidence type="ECO:0000313" key="2">
    <source>
        <dbReference type="Proteomes" id="UP000390335"/>
    </source>
</evidence>
<dbReference type="Proteomes" id="UP000390335">
    <property type="component" value="Unassembled WGS sequence"/>
</dbReference>
<evidence type="ECO:0000313" key="1">
    <source>
        <dbReference type="EMBL" id="GES53018.1"/>
    </source>
</evidence>
<name>A0ABQ0ZCA1_9HYPH</name>
<reference evidence="1 2" key="1">
    <citation type="journal article" date="2020" name="Genome Biol. Evol.">
        <title>Rhizobium dioscoreae sp. nov., a plant growth-promoting bacterium isolated from yam (Dioscorea species).</title>
        <authorList>
            <person name="Ouyabe M."/>
            <person name="Tanaka N."/>
            <person name="Shiwa Y."/>
            <person name="Fujita N."/>
            <person name="Kikuno H."/>
            <person name="Babil P."/>
            <person name="Shiwachi H."/>
        </authorList>
    </citation>
    <scope>NUCLEOTIDE SEQUENCE [LARGE SCALE GENOMIC DNA]</scope>
    <source>
        <strain evidence="1 2">S-93</strain>
    </source>
</reference>
<protein>
    <submittedName>
        <fullName evidence="1">Uncharacterized protein</fullName>
    </submittedName>
</protein>
<sequence length="74" mass="8583">MWQVRIFGRFISKGTFIGLGLYERILLGWRENYNAVASDIPALWNEVLGNCVRYDANTVDEYFGGVYRDVDDKD</sequence>
<dbReference type="EMBL" id="BLAJ01000012">
    <property type="protein sequence ID" value="GES53018.1"/>
    <property type="molecule type" value="Genomic_DNA"/>
</dbReference>
<comment type="caution">
    <text evidence="1">The sequence shown here is derived from an EMBL/GenBank/DDBJ whole genome shotgun (WGS) entry which is preliminary data.</text>
</comment>